<accession>A0A6C0DXR8</accession>
<dbReference type="AlphaFoldDB" id="A0A6C0DXR8"/>
<protein>
    <submittedName>
        <fullName evidence="1">Uncharacterized protein</fullName>
    </submittedName>
</protein>
<organism evidence="1">
    <name type="scientific">viral metagenome</name>
    <dbReference type="NCBI Taxonomy" id="1070528"/>
    <lineage>
        <taxon>unclassified sequences</taxon>
        <taxon>metagenomes</taxon>
        <taxon>organismal metagenomes</taxon>
    </lineage>
</organism>
<evidence type="ECO:0000313" key="1">
    <source>
        <dbReference type="EMBL" id="QHT21534.1"/>
    </source>
</evidence>
<proteinExistence type="predicted"/>
<reference evidence="1" key="1">
    <citation type="journal article" date="2020" name="Nature">
        <title>Giant virus diversity and host interactions through global metagenomics.</title>
        <authorList>
            <person name="Schulz F."/>
            <person name="Roux S."/>
            <person name="Paez-Espino D."/>
            <person name="Jungbluth S."/>
            <person name="Walsh D.A."/>
            <person name="Denef V.J."/>
            <person name="McMahon K.D."/>
            <person name="Konstantinidis K.T."/>
            <person name="Eloe-Fadrosh E.A."/>
            <person name="Kyrpides N.C."/>
            <person name="Woyke T."/>
        </authorList>
    </citation>
    <scope>NUCLEOTIDE SEQUENCE</scope>
    <source>
        <strain evidence="1">GVMAG-M-3300023179-103</strain>
    </source>
</reference>
<dbReference type="EMBL" id="MN739695">
    <property type="protein sequence ID" value="QHT21534.1"/>
    <property type="molecule type" value="Genomic_DNA"/>
</dbReference>
<sequence length="87" mass="9888">MRCPNLPLYEHANQILTDMLIDAGAPAEFTINDVKVRVSVSDSVKTAQLTLDNITLEIARDRYWPNVSTRYARNRKVLLHIYGKICG</sequence>
<name>A0A6C0DXR8_9ZZZZ</name>